<proteinExistence type="predicted"/>
<protein>
    <submittedName>
        <fullName evidence="1">Uncharacterized protein</fullName>
    </submittedName>
</protein>
<dbReference type="AlphaFoldDB" id="A0AAE0Z387"/>
<dbReference type="EMBL" id="JAWDGP010004759">
    <property type="protein sequence ID" value="KAK3762083.1"/>
    <property type="molecule type" value="Genomic_DNA"/>
</dbReference>
<evidence type="ECO:0000313" key="1">
    <source>
        <dbReference type="EMBL" id="KAK3762083.1"/>
    </source>
</evidence>
<organism evidence="1 2">
    <name type="scientific">Elysia crispata</name>
    <name type="common">lettuce slug</name>
    <dbReference type="NCBI Taxonomy" id="231223"/>
    <lineage>
        <taxon>Eukaryota</taxon>
        <taxon>Metazoa</taxon>
        <taxon>Spiralia</taxon>
        <taxon>Lophotrochozoa</taxon>
        <taxon>Mollusca</taxon>
        <taxon>Gastropoda</taxon>
        <taxon>Heterobranchia</taxon>
        <taxon>Euthyneura</taxon>
        <taxon>Panpulmonata</taxon>
        <taxon>Sacoglossa</taxon>
        <taxon>Placobranchoidea</taxon>
        <taxon>Plakobranchidae</taxon>
        <taxon>Elysia</taxon>
    </lineage>
</organism>
<sequence length="177" mass="19795">MNTENACGRMWAAKRLSDLHWTRGWARARVGSPHGDGPFGTLPADQHPLSTHHCPGQTGTVNRRSGHVEQQRVVVPATLADYQQNMKGVDLSHNALVVAKGSNEEYCRREWPGLIQDFLEDLVENRVDDRTSSRAPPNRLVARPTAQLYTLRAAPDGLHKLCYEGKRKGLKPRNSNK</sequence>
<keyword evidence="2" id="KW-1185">Reference proteome</keyword>
<reference evidence="1" key="1">
    <citation type="journal article" date="2023" name="G3 (Bethesda)">
        <title>A reference genome for the long-term kleptoplast-retaining sea slug Elysia crispata morphotype clarki.</title>
        <authorList>
            <person name="Eastman K.E."/>
            <person name="Pendleton A.L."/>
            <person name="Shaikh M.A."/>
            <person name="Suttiyut T."/>
            <person name="Ogas R."/>
            <person name="Tomko P."/>
            <person name="Gavelis G."/>
            <person name="Widhalm J.R."/>
            <person name="Wisecaver J.H."/>
        </authorList>
    </citation>
    <scope>NUCLEOTIDE SEQUENCE</scope>
    <source>
        <strain evidence="1">ECLA1</strain>
    </source>
</reference>
<accession>A0AAE0Z387</accession>
<gene>
    <name evidence="1" type="ORF">RRG08_037181</name>
</gene>
<comment type="caution">
    <text evidence="1">The sequence shown here is derived from an EMBL/GenBank/DDBJ whole genome shotgun (WGS) entry which is preliminary data.</text>
</comment>
<dbReference type="Proteomes" id="UP001283361">
    <property type="component" value="Unassembled WGS sequence"/>
</dbReference>
<name>A0AAE0Z387_9GAST</name>
<evidence type="ECO:0000313" key="2">
    <source>
        <dbReference type="Proteomes" id="UP001283361"/>
    </source>
</evidence>